<sequence length="154" mass="17284">MIELIPYKAEHAIEVIANRAQQPGLKITGLIEQWAKHKESVISKTVILGNKIIGCGGIEICWPGMAEAWAVSVYNLSDYLVNPRKVKHQLHAWIKEHNLIRVQAPMRTDFPVGIRFAEFLGFKPDGWPEVPKGVLMENYHPDGVSAIMYSIIGV</sequence>
<dbReference type="EMBL" id="LAZR01002592">
    <property type="protein sequence ID" value="KKN28061.1"/>
    <property type="molecule type" value="Genomic_DNA"/>
</dbReference>
<dbReference type="SUPFAM" id="SSF55729">
    <property type="entry name" value="Acyl-CoA N-acyltransferases (Nat)"/>
    <property type="match status" value="1"/>
</dbReference>
<gene>
    <name evidence="1" type="ORF">LCGC14_0858120</name>
</gene>
<protein>
    <recommendedName>
        <fullName evidence="2">N-acetyltransferase domain-containing protein</fullName>
    </recommendedName>
</protein>
<proteinExistence type="predicted"/>
<evidence type="ECO:0008006" key="2">
    <source>
        <dbReference type="Google" id="ProtNLM"/>
    </source>
</evidence>
<organism evidence="1">
    <name type="scientific">marine sediment metagenome</name>
    <dbReference type="NCBI Taxonomy" id="412755"/>
    <lineage>
        <taxon>unclassified sequences</taxon>
        <taxon>metagenomes</taxon>
        <taxon>ecological metagenomes</taxon>
    </lineage>
</organism>
<dbReference type="InterPro" id="IPR016181">
    <property type="entry name" value="Acyl_CoA_acyltransferase"/>
</dbReference>
<accession>A0A0F9RST0</accession>
<dbReference type="AlphaFoldDB" id="A0A0F9RST0"/>
<reference evidence="1" key="1">
    <citation type="journal article" date="2015" name="Nature">
        <title>Complex archaea that bridge the gap between prokaryotes and eukaryotes.</title>
        <authorList>
            <person name="Spang A."/>
            <person name="Saw J.H."/>
            <person name="Jorgensen S.L."/>
            <person name="Zaremba-Niedzwiedzka K."/>
            <person name="Martijn J."/>
            <person name="Lind A.E."/>
            <person name="van Eijk R."/>
            <person name="Schleper C."/>
            <person name="Guy L."/>
            <person name="Ettema T.J."/>
        </authorList>
    </citation>
    <scope>NUCLEOTIDE SEQUENCE</scope>
</reference>
<comment type="caution">
    <text evidence="1">The sequence shown here is derived from an EMBL/GenBank/DDBJ whole genome shotgun (WGS) entry which is preliminary data.</text>
</comment>
<name>A0A0F9RST0_9ZZZZ</name>
<evidence type="ECO:0000313" key="1">
    <source>
        <dbReference type="EMBL" id="KKN28061.1"/>
    </source>
</evidence>